<dbReference type="GO" id="GO:0030001">
    <property type="term" value="P:metal ion transport"/>
    <property type="evidence" value="ECO:0007669"/>
    <property type="project" value="TreeGrafter"/>
</dbReference>
<reference evidence="8" key="1">
    <citation type="submission" date="2022-11" db="UniProtKB">
        <authorList>
            <consortium name="WormBaseParasite"/>
        </authorList>
    </citation>
    <scope>IDENTIFICATION</scope>
</reference>
<comment type="subcellular location">
    <subcellularLocation>
        <location evidence="1">Membrane</location>
        <topology evidence="1">Multi-pass membrane protein</topology>
    </subcellularLocation>
</comment>
<feature type="domain" description="TRPM-like" evidence="6">
    <location>
        <begin position="159"/>
        <end position="335"/>
    </location>
</feature>
<dbReference type="GO" id="GO:0005261">
    <property type="term" value="F:monoatomic cation channel activity"/>
    <property type="evidence" value="ECO:0007669"/>
    <property type="project" value="TreeGrafter"/>
</dbReference>
<keyword evidence="2 5" id="KW-0812">Transmembrane</keyword>
<dbReference type="PANTHER" id="PTHR13800">
    <property type="entry name" value="TRANSIENT RECEPTOR POTENTIAL CATION CHANNEL, SUBFAMILY M, MEMBER 6"/>
    <property type="match status" value="1"/>
</dbReference>
<dbReference type="WBParaSite" id="Minc3s07929g41704">
    <property type="protein sequence ID" value="Minc3s07929g41704"/>
    <property type="gene ID" value="Minc3s07929g41704"/>
</dbReference>
<evidence type="ECO:0000313" key="8">
    <source>
        <dbReference type="WBParaSite" id="Minc3s07929g41704"/>
    </source>
</evidence>
<keyword evidence="7" id="KW-1185">Reference proteome</keyword>
<dbReference type="AlphaFoldDB" id="A0A914NUU7"/>
<keyword evidence="4 5" id="KW-0472">Membrane</keyword>
<evidence type="ECO:0000256" key="4">
    <source>
        <dbReference type="ARBA" id="ARBA00023136"/>
    </source>
</evidence>
<evidence type="ECO:0000256" key="5">
    <source>
        <dbReference type="SAM" id="Phobius"/>
    </source>
</evidence>
<evidence type="ECO:0000256" key="3">
    <source>
        <dbReference type="ARBA" id="ARBA00022989"/>
    </source>
</evidence>
<dbReference type="Proteomes" id="UP000887563">
    <property type="component" value="Unplaced"/>
</dbReference>
<sequence>MVALATAGRYVESEIIEAKKYVLQLLLTISTSEHSLLAFLPANNLDKIGEEALDLLIRSAADVNEWASPLELSCKLGVSRPLNFICLEGHFTEKQFSSFLFVVLNLPEKERVNVLSSLLKQNIPLPVNSEFLIKWASEAEEKHFFNTIVLGQLLGLQNSEQLTHIDENIASKFNNLLTGLSGGLCNNVFPSELFKISQQNNLSTTKFQQQQQQQLLKDTEIPFRIFTFWSLFLLQTEDVLIFCSFSNEPIALSLILSKISKELAKKCNQGILYKNKLKKLSFNLINFAVKLIDCAYSKNQNKAYNALCRPLPSVYRRLTLIQLAFETNAKAFISHECCQHWIQQFLYGQIQIQTISNRYIIPDWIKILLSSLFVFPAIFWIRPINQENFSQKSSSANKLLISPTVALLEDGRHPRNVRSSSANSIHSIRSAQFGGVISGREGEDRRSSPGVLIPVDTVNIGNEGIDENDQINQQSIYLFNTIQDYNKHRENNNKLYIFTNIRYIYKAQKNPEIISLIFLELPYLFISSIPSLLYLLFF</sequence>
<evidence type="ECO:0000313" key="7">
    <source>
        <dbReference type="Proteomes" id="UP000887563"/>
    </source>
</evidence>
<dbReference type="PANTHER" id="PTHR13800:SF41">
    <property type="entry name" value="PROTEIN CED-11"/>
    <property type="match status" value="1"/>
</dbReference>
<name>A0A914NUU7_MELIC</name>
<dbReference type="Pfam" id="PF25508">
    <property type="entry name" value="TRPM2"/>
    <property type="match status" value="1"/>
</dbReference>
<feature type="transmembrane region" description="Helical" evidence="5">
    <location>
        <begin position="513"/>
        <end position="537"/>
    </location>
</feature>
<protein>
    <recommendedName>
        <fullName evidence="6">TRPM-like domain-containing protein</fullName>
    </recommendedName>
</protein>
<evidence type="ECO:0000256" key="1">
    <source>
        <dbReference type="ARBA" id="ARBA00004141"/>
    </source>
</evidence>
<dbReference type="InterPro" id="IPR057366">
    <property type="entry name" value="TRPM-like"/>
</dbReference>
<evidence type="ECO:0000256" key="2">
    <source>
        <dbReference type="ARBA" id="ARBA00022692"/>
    </source>
</evidence>
<proteinExistence type="predicted"/>
<feature type="transmembrane region" description="Helical" evidence="5">
    <location>
        <begin position="364"/>
        <end position="381"/>
    </location>
</feature>
<organism evidence="7 8">
    <name type="scientific">Meloidogyne incognita</name>
    <name type="common">Southern root-knot nematode worm</name>
    <name type="synonym">Oxyuris incognita</name>
    <dbReference type="NCBI Taxonomy" id="6306"/>
    <lineage>
        <taxon>Eukaryota</taxon>
        <taxon>Metazoa</taxon>
        <taxon>Ecdysozoa</taxon>
        <taxon>Nematoda</taxon>
        <taxon>Chromadorea</taxon>
        <taxon>Rhabditida</taxon>
        <taxon>Tylenchina</taxon>
        <taxon>Tylenchomorpha</taxon>
        <taxon>Tylenchoidea</taxon>
        <taxon>Meloidogynidae</taxon>
        <taxon>Meloidogyninae</taxon>
        <taxon>Meloidogyne</taxon>
        <taxon>Meloidogyne incognita group</taxon>
    </lineage>
</organism>
<dbReference type="GO" id="GO:0005886">
    <property type="term" value="C:plasma membrane"/>
    <property type="evidence" value="ECO:0007669"/>
    <property type="project" value="TreeGrafter"/>
</dbReference>
<dbReference type="InterPro" id="IPR050927">
    <property type="entry name" value="TRPM"/>
</dbReference>
<evidence type="ECO:0000259" key="6">
    <source>
        <dbReference type="Pfam" id="PF25508"/>
    </source>
</evidence>
<keyword evidence="3 5" id="KW-1133">Transmembrane helix</keyword>
<accession>A0A914NUU7</accession>